<sequence length="82" mass="9852">MFALLCYIILGLIAAFIIAVIIGVAKQTPEQRAKVYEDYLQKKAQKSKKKEDELNRRRRYYMSKQYEKDHSDRVRNWLLSRL</sequence>
<protein>
    <submittedName>
        <fullName evidence="2">Proline-rich membrane anchor 1</fullName>
    </submittedName>
</protein>
<evidence type="ECO:0000256" key="1">
    <source>
        <dbReference type="SAM" id="Phobius"/>
    </source>
</evidence>
<name>A0A8S5UDC4_9CAUD</name>
<keyword evidence="1" id="KW-0472">Membrane</keyword>
<keyword evidence="1" id="KW-1133">Transmembrane helix</keyword>
<accession>A0A8S5UDC4</accession>
<reference evidence="2" key="1">
    <citation type="journal article" date="2021" name="Proc. Natl. Acad. Sci. U.S.A.">
        <title>A Catalog of Tens of Thousands of Viruses from Human Metagenomes Reveals Hidden Associations with Chronic Diseases.</title>
        <authorList>
            <person name="Tisza M.J."/>
            <person name="Buck C.B."/>
        </authorList>
    </citation>
    <scope>NUCLEOTIDE SEQUENCE</scope>
    <source>
        <strain evidence="2">Ct13O11</strain>
    </source>
</reference>
<feature type="transmembrane region" description="Helical" evidence="1">
    <location>
        <begin position="6"/>
        <end position="25"/>
    </location>
</feature>
<evidence type="ECO:0000313" key="2">
    <source>
        <dbReference type="EMBL" id="DAF92402.1"/>
    </source>
</evidence>
<dbReference type="EMBL" id="BK016066">
    <property type="protein sequence ID" value="DAF92402.1"/>
    <property type="molecule type" value="Genomic_DNA"/>
</dbReference>
<keyword evidence="1" id="KW-0812">Transmembrane</keyword>
<proteinExistence type="predicted"/>
<organism evidence="2">
    <name type="scientific">Siphoviridae sp. ct13O11</name>
    <dbReference type="NCBI Taxonomy" id="2825303"/>
    <lineage>
        <taxon>Viruses</taxon>
        <taxon>Duplodnaviria</taxon>
        <taxon>Heunggongvirae</taxon>
        <taxon>Uroviricota</taxon>
        <taxon>Caudoviricetes</taxon>
    </lineage>
</organism>